<feature type="compositionally biased region" description="Acidic residues" evidence="6">
    <location>
        <begin position="516"/>
        <end position="525"/>
    </location>
</feature>
<feature type="transmembrane region" description="Helical" evidence="7">
    <location>
        <begin position="365"/>
        <end position="385"/>
    </location>
</feature>
<feature type="region of interest" description="Disordered" evidence="6">
    <location>
        <begin position="507"/>
        <end position="641"/>
    </location>
</feature>
<accession>A0AAD2FUC3</accession>
<protein>
    <recommendedName>
        <fullName evidence="10">Transmembrane protein 184C</fullName>
    </recommendedName>
</protein>
<keyword evidence="2 7" id="KW-0812">Transmembrane</keyword>
<keyword evidence="3 7" id="KW-1133">Transmembrane helix</keyword>
<evidence type="ECO:0008006" key="10">
    <source>
        <dbReference type="Google" id="ProtNLM"/>
    </source>
</evidence>
<feature type="transmembrane region" description="Helical" evidence="7">
    <location>
        <begin position="46"/>
        <end position="64"/>
    </location>
</feature>
<dbReference type="PANTHER" id="PTHR23423">
    <property type="entry name" value="ORGANIC SOLUTE TRANSPORTER-RELATED"/>
    <property type="match status" value="1"/>
</dbReference>
<feature type="compositionally biased region" description="Acidic residues" evidence="6">
    <location>
        <begin position="570"/>
        <end position="583"/>
    </location>
</feature>
<sequence>MPGYYDHSVDQDDDEDGRYPLFRSDSDNSSKKATKNAGNMSNGNRILVIISLVLIVLLSIYFQMNQGKLTDQLSQDEQMINSMQTTISKQEKVIARFNSSVTNTDVIHRLGLLEETLATSSKALQDQLDSTVQEMNEKLKNTMMKLEETVDKAEQDITDSVQQVKEDYEEFQRKTNDQFSMENSFMIWQLAGTFTLLSCLISMWHMSAHLRELNQPIIQRKILAILWMCPIYAITSWFSLVFPDTEGYLAIVKDSYEAYIIYQFLSFCISVIGKGDHESVVDLLARRADHLPPPVSIRSFCACCCGAQKFENDHAKARAVLLQCQLFAIQFVFWRPVTTIATVMLKKYDYYGPWGAENASDWRAPQFYIFLIQNLSIFTAFTGLLKFYHLVDEDLAWCRPFAKFLCIKGVVFMTFWQGLAISVLGETMNETGGDPEQWATKSQNFLICLEMLIFSLAHYYCFPVDEWKEGYKVNFQKLHLGDSIALGDFFSDLKLVMTKSGSKKSKKGKRLSLQDTVEEGNEEIVDVSTEGYDSDDQADDASISTTATAEPEVKEAKRRLSHFLNGVTDADAETETDNNDDSTNDNPSASPGIMGRFSSGFNGFGSSSSSPDETPRKQNTTPKNNRGEPSETTSLLSKSPLKPSIFTTVASFAQSSETSADGEKSADGSVMDV</sequence>
<evidence type="ECO:0000256" key="7">
    <source>
        <dbReference type="SAM" id="Phobius"/>
    </source>
</evidence>
<dbReference type="AlphaFoldDB" id="A0AAD2FUC3"/>
<evidence type="ECO:0000313" key="9">
    <source>
        <dbReference type="Proteomes" id="UP001295423"/>
    </source>
</evidence>
<feature type="compositionally biased region" description="Low complexity" evidence="6">
    <location>
        <begin position="540"/>
        <end position="549"/>
    </location>
</feature>
<evidence type="ECO:0000256" key="2">
    <source>
        <dbReference type="ARBA" id="ARBA00022692"/>
    </source>
</evidence>
<evidence type="ECO:0000256" key="6">
    <source>
        <dbReference type="SAM" id="MobiDB-lite"/>
    </source>
</evidence>
<dbReference type="EMBL" id="CAKOGP040001836">
    <property type="protein sequence ID" value="CAJ1953665.1"/>
    <property type="molecule type" value="Genomic_DNA"/>
</dbReference>
<evidence type="ECO:0000256" key="4">
    <source>
        <dbReference type="ARBA" id="ARBA00023136"/>
    </source>
</evidence>
<feature type="compositionally biased region" description="Low complexity" evidence="6">
    <location>
        <begin position="630"/>
        <end position="641"/>
    </location>
</feature>
<reference evidence="8" key="1">
    <citation type="submission" date="2023-08" db="EMBL/GenBank/DDBJ databases">
        <authorList>
            <person name="Audoor S."/>
            <person name="Bilcke G."/>
        </authorList>
    </citation>
    <scope>NUCLEOTIDE SEQUENCE</scope>
</reference>
<evidence type="ECO:0000313" key="8">
    <source>
        <dbReference type="EMBL" id="CAJ1953665.1"/>
    </source>
</evidence>
<feature type="region of interest" description="Disordered" evidence="6">
    <location>
        <begin position="1"/>
        <end position="37"/>
    </location>
</feature>
<name>A0AAD2FUC3_9STRA</name>
<feature type="transmembrane region" description="Helical" evidence="7">
    <location>
        <begin position="186"/>
        <end position="210"/>
    </location>
</feature>
<feature type="coiled-coil region" evidence="5">
    <location>
        <begin position="121"/>
        <end position="174"/>
    </location>
</feature>
<proteinExistence type="predicted"/>
<evidence type="ECO:0000256" key="1">
    <source>
        <dbReference type="ARBA" id="ARBA00004141"/>
    </source>
</evidence>
<comment type="caution">
    <text evidence="8">The sequence shown here is derived from an EMBL/GenBank/DDBJ whole genome shotgun (WGS) entry which is preliminary data.</text>
</comment>
<comment type="subcellular location">
    <subcellularLocation>
        <location evidence="1">Membrane</location>
        <topology evidence="1">Multi-pass membrane protein</topology>
    </subcellularLocation>
</comment>
<feature type="compositionally biased region" description="Low complexity" evidence="6">
    <location>
        <begin position="584"/>
        <end position="610"/>
    </location>
</feature>
<dbReference type="Proteomes" id="UP001295423">
    <property type="component" value="Unassembled WGS sequence"/>
</dbReference>
<dbReference type="GO" id="GO:0016020">
    <property type="term" value="C:membrane"/>
    <property type="evidence" value="ECO:0007669"/>
    <property type="project" value="UniProtKB-SubCell"/>
</dbReference>
<dbReference type="Pfam" id="PF03619">
    <property type="entry name" value="Solute_trans_a"/>
    <property type="match status" value="1"/>
</dbReference>
<gene>
    <name evidence="8" type="ORF">CYCCA115_LOCUS14268</name>
</gene>
<feature type="transmembrane region" description="Helical" evidence="7">
    <location>
        <begin position="405"/>
        <end position="424"/>
    </location>
</feature>
<dbReference type="SMART" id="SM01417">
    <property type="entry name" value="Solute_trans_a"/>
    <property type="match status" value="1"/>
</dbReference>
<evidence type="ECO:0000256" key="3">
    <source>
        <dbReference type="ARBA" id="ARBA00022989"/>
    </source>
</evidence>
<keyword evidence="9" id="KW-1185">Reference proteome</keyword>
<feature type="transmembrane region" description="Helical" evidence="7">
    <location>
        <begin position="326"/>
        <end position="345"/>
    </location>
</feature>
<dbReference type="InterPro" id="IPR005178">
    <property type="entry name" value="Ostalpha/TMEM184C"/>
</dbReference>
<feature type="transmembrane region" description="Helical" evidence="7">
    <location>
        <begin position="222"/>
        <end position="240"/>
    </location>
</feature>
<organism evidence="8 9">
    <name type="scientific">Cylindrotheca closterium</name>
    <dbReference type="NCBI Taxonomy" id="2856"/>
    <lineage>
        <taxon>Eukaryota</taxon>
        <taxon>Sar</taxon>
        <taxon>Stramenopiles</taxon>
        <taxon>Ochrophyta</taxon>
        <taxon>Bacillariophyta</taxon>
        <taxon>Bacillariophyceae</taxon>
        <taxon>Bacillariophycidae</taxon>
        <taxon>Bacillariales</taxon>
        <taxon>Bacillariaceae</taxon>
        <taxon>Cylindrotheca</taxon>
    </lineage>
</organism>
<keyword evidence="5" id="KW-0175">Coiled coil</keyword>
<keyword evidence="4 7" id="KW-0472">Membrane</keyword>
<feature type="region of interest" description="Disordered" evidence="6">
    <location>
        <begin position="653"/>
        <end position="673"/>
    </location>
</feature>
<evidence type="ECO:0000256" key="5">
    <source>
        <dbReference type="SAM" id="Coils"/>
    </source>
</evidence>